<dbReference type="GeneID" id="78342205"/>
<evidence type="ECO:0000256" key="4">
    <source>
        <dbReference type="ARBA" id="ARBA00023004"/>
    </source>
</evidence>
<proteinExistence type="predicted"/>
<sequence length="232" mass="26880">MSRYFEMLMEDVRFREGLKSCMNCGICTGVCPAAEFYDYDPRQIVAIVQTRDEEQIERLLKGDTIWFCGECMSCRPRCPRGNTPGYVIQALRTLSQKLGFFVESEKGRQQLALKRTIGENILRTGYCVTPKLVAPDLHPEQGPVWSWVYRNDREIYCQFNPTYDRPGPGAVRRIDDATLGELHRIFDETGGTAFFENIERCSERKARELGYDGADERYFMDVYTRNSQNEDE</sequence>
<evidence type="ECO:0000256" key="3">
    <source>
        <dbReference type="ARBA" id="ARBA00023002"/>
    </source>
</evidence>
<dbReference type="InterPro" id="IPR017900">
    <property type="entry name" value="4Fe4S_Fe_S_CS"/>
</dbReference>
<protein>
    <submittedName>
        <fullName evidence="6">Heterodisulfide reductase</fullName>
    </submittedName>
</protein>
<dbReference type="EMBL" id="AP019735">
    <property type="protein sequence ID" value="BBL04168.1"/>
    <property type="molecule type" value="Genomic_DNA"/>
</dbReference>
<evidence type="ECO:0000313" key="6">
    <source>
        <dbReference type="EMBL" id="BBL04168.1"/>
    </source>
</evidence>
<dbReference type="GO" id="GO:0016491">
    <property type="term" value="F:oxidoreductase activity"/>
    <property type="evidence" value="ECO:0007669"/>
    <property type="project" value="UniProtKB-KW"/>
</dbReference>
<keyword evidence="3" id="KW-0560">Oxidoreductase</keyword>
<dbReference type="GO" id="GO:0005886">
    <property type="term" value="C:plasma membrane"/>
    <property type="evidence" value="ECO:0007669"/>
    <property type="project" value="TreeGrafter"/>
</dbReference>
<dbReference type="GO" id="GO:0051539">
    <property type="term" value="F:4 iron, 4 sulfur cluster binding"/>
    <property type="evidence" value="ECO:0007669"/>
    <property type="project" value="UniProtKB-KW"/>
</dbReference>
<dbReference type="InterPro" id="IPR051460">
    <property type="entry name" value="HdrC_iron-sulfur_subunit"/>
</dbReference>
<dbReference type="GO" id="GO:0046872">
    <property type="term" value="F:metal ion binding"/>
    <property type="evidence" value="ECO:0007669"/>
    <property type="project" value="UniProtKB-KW"/>
</dbReference>
<dbReference type="RefSeq" id="WP_019130364.1">
    <property type="nucleotide sequence ID" value="NZ_AP019735.1"/>
</dbReference>
<keyword evidence="7" id="KW-1185">Reference proteome</keyword>
<dbReference type="KEGG" id="acou:A5CBH24_14810"/>
<dbReference type="PANTHER" id="PTHR43255">
    <property type="entry name" value="IRON-SULFUR-BINDING OXIDOREDUCTASE FADF-RELATED-RELATED"/>
    <property type="match status" value="1"/>
</dbReference>
<dbReference type="PROSITE" id="PS00198">
    <property type="entry name" value="4FE4S_FER_1"/>
    <property type="match status" value="1"/>
</dbReference>
<keyword evidence="5" id="KW-0411">Iron-sulfur</keyword>
<dbReference type="PANTHER" id="PTHR43255:SF1">
    <property type="entry name" value="IRON-SULFUR-BINDING OXIDOREDUCTASE FADF-RELATED"/>
    <property type="match status" value="1"/>
</dbReference>
<evidence type="ECO:0000256" key="1">
    <source>
        <dbReference type="ARBA" id="ARBA00022485"/>
    </source>
</evidence>
<evidence type="ECO:0000256" key="2">
    <source>
        <dbReference type="ARBA" id="ARBA00022723"/>
    </source>
</evidence>
<evidence type="ECO:0000313" key="7">
    <source>
        <dbReference type="Proteomes" id="UP000318946"/>
    </source>
</evidence>
<dbReference type="PROSITE" id="PS51379">
    <property type="entry name" value="4FE4S_FER_2"/>
    <property type="match status" value="1"/>
</dbReference>
<dbReference type="Gene3D" id="1.10.1060.10">
    <property type="entry name" value="Alpha-helical ferredoxin"/>
    <property type="match status" value="1"/>
</dbReference>
<keyword evidence="2" id="KW-0479">Metal-binding</keyword>
<dbReference type="Pfam" id="PF13183">
    <property type="entry name" value="Fer4_8"/>
    <property type="match status" value="1"/>
</dbReference>
<dbReference type="InterPro" id="IPR017896">
    <property type="entry name" value="4Fe4S_Fe-S-bd"/>
</dbReference>
<gene>
    <name evidence="6" type="ORF">A5CBH24_14810</name>
</gene>
<dbReference type="AlphaFoldDB" id="A0A4Y1WVL3"/>
<name>A0A4Y1WVL3_9BACT</name>
<reference evidence="7" key="1">
    <citation type="submission" date="2019-06" db="EMBL/GenBank/DDBJ databases">
        <title>Alistipes onderdonkii subsp. vulgaris subsp. nov., Alistipes dispar sp. nov. and Alistipes communis sp. nov., isolated from human faeces, and creation of Alistipes onderdonkii subsp. onderdonkii subsp. nov.</title>
        <authorList>
            <person name="Sakamoto M."/>
            <person name="Ikeyama N."/>
            <person name="Ogata Y."/>
            <person name="Suda W."/>
            <person name="Iino T."/>
            <person name="Hattori M."/>
            <person name="Ohkuma M."/>
        </authorList>
    </citation>
    <scope>NUCLEOTIDE SEQUENCE [LARGE SCALE GENOMIC DNA]</scope>
    <source>
        <strain evidence="7">5CBH24</strain>
    </source>
</reference>
<evidence type="ECO:0000256" key="5">
    <source>
        <dbReference type="ARBA" id="ARBA00023014"/>
    </source>
</evidence>
<organism evidence="6 7">
    <name type="scientific">Alistipes communis</name>
    <dbReference type="NCBI Taxonomy" id="2585118"/>
    <lineage>
        <taxon>Bacteria</taxon>
        <taxon>Pseudomonadati</taxon>
        <taxon>Bacteroidota</taxon>
        <taxon>Bacteroidia</taxon>
        <taxon>Bacteroidales</taxon>
        <taxon>Rikenellaceae</taxon>
        <taxon>Alistipes</taxon>
    </lineage>
</organism>
<dbReference type="Proteomes" id="UP000318946">
    <property type="component" value="Chromosome"/>
</dbReference>
<dbReference type="InterPro" id="IPR009051">
    <property type="entry name" value="Helical_ferredxn"/>
</dbReference>
<dbReference type="SUPFAM" id="SSF46548">
    <property type="entry name" value="alpha-helical ferredoxin"/>
    <property type="match status" value="1"/>
</dbReference>
<dbReference type="OrthoDB" id="9769677at2"/>
<accession>A0A4Y1WVL3</accession>
<keyword evidence="1" id="KW-0004">4Fe-4S</keyword>
<keyword evidence="4" id="KW-0408">Iron</keyword>